<evidence type="ECO:0000313" key="2">
    <source>
        <dbReference type="Proteomes" id="UP001234297"/>
    </source>
</evidence>
<comment type="caution">
    <text evidence="1">The sequence shown here is derived from an EMBL/GenBank/DDBJ whole genome shotgun (WGS) entry which is preliminary data.</text>
</comment>
<accession>A0ACC2KUF4</accession>
<protein>
    <submittedName>
        <fullName evidence="1">Uncharacterized protein</fullName>
    </submittedName>
</protein>
<name>A0ACC2KUF4_PERAE</name>
<dbReference type="EMBL" id="CM056819">
    <property type="protein sequence ID" value="KAJ8624628.1"/>
    <property type="molecule type" value="Genomic_DNA"/>
</dbReference>
<reference evidence="1 2" key="1">
    <citation type="journal article" date="2022" name="Hortic Res">
        <title>A haplotype resolved chromosomal level avocado genome allows analysis of novel avocado genes.</title>
        <authorList>
            <person name="Nath O."/>
            <person name="Fletcher S.J."/>
            <person name="Hayward A."/>
            <person name="Shaw L.M."/>
            <person name="Masouleh A.K."/>
            <person name="Furtado A."/>
            <person name="Henry R.J."/>
            <person name="Mitter N."/>
        </authorList>
    </citation>
    <scope>NUCLEOTIDE SEQUENCE [LARGE SCALE GENOMIC DNA]</scope>
    <source>
        <strain evidence="2">cv. Hass</strain>
    </source>
</reference>
<proteinExistence type="predicted"/>
<evidence type="ECO:0000313" key="1">
    <source>
        <dbReference type="EMBL" id="KAJ8624628.1"/>
    </source>
</evidence>
<dbReference type="Proteomes" id="UP001234297">
    <property type="component" value="Chromosome 11"/>
</dbReference>
<keyword evidence="2" id="KW-1185">Reference proteome</keyword>
<gene>
    <name evidence="1" type="ORF">MRB53_033158</name>
</gene>
<sequence>MLLDGCWCGGGSVLQCEGLLRPRGGCRQTCCCALRREMEEGRRERNLKRGNWVWVVLREGNEGERRGVVREERWSGLGGVSERDERCGQRWRKRMGGRDGF</sequence>
<organism evidence="1 2">
    <name type="scientific">Persea americana</name>
    <name type="common">Avocado</name>
    <dbReference type="NCBI Taxonomy" id="3435"/>
    <lineage>
        <taxon>Eukaryota</taxon>
        <taxon>Viridiplantae</taxon>
        <taxon>Streptophyta</taxon>
        <taxon>Embryophyta</taxon>
        <taxon>Tracheophyta</taxon>
        <taxon>Spermatophyta</taxon>
        <taxon>Magnoliopsida</taxon>
        <taxon>Magnoliidae</taxon>
        <taxon>Laurales</taxon>
        <taxon>Lauraceae</taxon>
        <taxon>Persea</taxon>
    </lineage>
</organism>